<proteinExistence type="predicted"/>
<evidence type="ECO:0000259" key="3">
    <source>
        <dbReference type="Pfam" id="PF04967"/>
    </source>
</evidence>
<evidence type="ECO:0000256" key="1">
    <source>
        <dbReference type="ARBA" id="ARBA00023015"/>
    </source>
</evidence>
<dbReference type="Pfam" id="PF24281">
    <property type="entry name" value="HVO_2928_N"/>
    <property type="match status" value="1"/>
</dbReference>
<dbReference type="Pfam" id="PF04967">
    <property type="entry name" value="HTH_10"/>
    <property type="match status" value="1"/>
</dbReference>
<sequence length="255" mass="28613">MREFVFTVEYEKGADGVMDLFIDNPDLYARSMEISATNEAVWGIEKIVGPAAVLDQFDDALERVADSPGITGMCGAPVTEYEYTILSSNAESRKIHWLRREGDGSRSIPLVAAKHIGEGLIMRTERRGDQYRWRMLIDGTVSAIHEEVRANLREGLSLTVERLGTPPCLLEDGRVQQTLTPEQKAALEAAIERGYYEEPRQQSVAEIAEDVGVSRSTFQYRLNRAEAWLAQQFAADSLDVDLDVDLDPEDIEFIQ</sequence>
<name>A0A1I6UYW2_9EURY</name>
<evidence type="ECO:0000313" key="5">
    <source>
        <dbReference type="EMBL" id="SFT06537.1"/>
    </source>
</evidence>
<keyword evidence="6" id="KW-1185">Reference proteome</keyword>
<protein>
    <submittedName>
        <fullName evidence="5">HTH DNA binding domain-containing protein</fullName>
    </submittedName>
</protein>
<dbReference type="PANTHER" id="PTHR34236">
    <property type="entry name" value="DIMETHYL SULFOXIDE REDUCTASE TRANSCRIPTIONAL ACTIVATOR"/>
    <property type="match status" value="1"/>
</dbReference>
<organism evidence="5 6">
    <name type="scientific">Halostagnicola kamekurae</name>
    <dbReference type="NCBI Taxonomy" id="619731"/>
    <lineage>
        <taxon>Archaea</taxon>
        <taxon>Methanobacteriati</taxon>
        <taxon>Methanobacteriota</taxon>
        <taxon>Stenosarchaea group</taxon>
        <taxon>Halobacteria</taxon>
        <taxon>Halobacteriales</taxon>
        <taxon>Natrialbaceae</taxon>
        <taxon>Halostagnicola</taxon>
    </lineage>
</organism>
<dbReference type="AlphaFoldDB" id="A0A1I6UYW2"/>
<dbReference type="InterPro" id="IPR056529">
    <property type="entry name" value="HVO_2928_N"/>
</dbReference>
<evidence type="ECO:0000256" key="2">
    <source>
        <dbReference type="ARBA" id="ARBA00023163"/>
    </source>
</evidence>
<evidence type="ECO:0000313" key="6">
    <source>
        <dbReference type="Proteomes" id="UP000199199"/>
    </source>
</evidence>
<dbReference type="InterPro" id="IPR036388">
    <property type="entry name" value="WH-like_DNA-bd_sf"/>
</dbReference>
<dbReference type="Proteomes" id="UP000199199">
    <property type="component" value="Unassembled WGS sequence"/>
</dbReference>
<keyword evidence="1" id="KW-0805">Transcription regulation</keyword>
<reference evidence="6" key="1">
    <citation type="submission" date="2016-10" db="EMBL/GenBank/DDBJ databases">
        <authorList>
            <person name="Varghese N."/>
            <person name="Submissions S."/>
        </authorList>
    </citation>
    <scope>NUCLEOTIDE SEQUENCE [LARGE SCALE GENOMIC DNA]</scope>
    <source>
        <strain evidence="6">DSM 22427</strain>
    </source>
</reference>
<gene>
    <name evidence="5" type="ORF">SAMN04488556_4182</name>
</gene>
<accession>A0A1I6UYW2</accession>
<dbReference type="RefSeq" id="WP_092907613.1">
    <property type="nucleotide sequence ID" value="NZ_FOZS01000008.1"/>
</dbReference>
<dbReference type="InterPro" id="IPR013324">
    <property type="entry name" value="RNA_pol_sigma_r3/r4-like"/>
</dbReference>
<feature type="domain" description="HTH bat-type" evidence="3">
    <location>
        <begin position="179"/>
        <end position="229"/>
    </location>
</feature>
<dbReference type="EMBL" id="FOZS01000008">
    <property type="protein sequence ID" value="SFT06537.1"/>
    <property type="molecule type" value="Genomic_DNA"/>
</dbReference>
<keyword evidence="2" id="KW-0804">Transcription</keyword>
<feature type="domain" description="HVO-2928 N-terminal" evidence="4">
    <location>
        <begin position="3"/>
        <end position="167"/>
    </location>
</feature>
<evidence type="ECO:0000259" key="4">
    <source>
        <dbReference type="Pfam" id="PF24281"/>
    </source>
</evidence>
<dbReference type="Gene3D" id="1.10.10.10">
    <property type="entry name" value="Winged helix-like DNA-binding domain superfamily/Winged helix DNA-binding domain"/>
    <property type="match status" value="1"/>
</dbReference>
<dbReference type="SUPFAM" id="SSF88659">
    <property type="entry name" value="Sigma3 and sigma4 domains of RNA polymerase sigma factors"/>
    <property type="match status" value="1"/>
</dbReference>
<dbReference type="PANTHER" id="PTHR34236:SF1">
    <property type="entry name" value="DIMETHYL SULFOXIDE REDUCTASE TRANSCRIPTIONAL ACTIVATOR"/>
    <property type="match status" value="1"/>
</dbReference>
<dbReference type="InterPro" id="IPR007050">
    <property type="entry name" value="HTH_bacterioopsin"/>
</dbReference>